<dbReference type="EMBL" id="JABAFY010000041">
    <property type="protein sequence ID" value="NME52785.1"/>
    <property type="molecule type" value="Genomic_DNA"/>
</dbReference>
<gene>
    <name evidence="3" type="ORF">HF854_09715</name>
</gene>
<name>A0A848CDW4_9BACT</name>
<proteinExistence type="predicted"/>
<evidence type="ECO:0000313" key="4">
    <source>
        <dbReference type="Proteomes" id="UP000522333"/>
    </source>
</evidence>
<accession>A0A848CDW4</accession>
<evidence type="ECO:0000313" key="3">
    <source>
        <dbReference type="EMBL" id="NME52785.1"/>
    </source>
</evidence>
<dbReference type="Proteomes" id="UP000522333">
    <property type="component" value="Unassembled WGS sequence"/>
</dbReference>
<keyword evidence="2" id="KW-0812">Transmembrane</keyword>
<keyword evidence="2" id="KW-0472">Membrane</keyword>
<organism evidence="3 4">
    <name type="scientific">Desulfovibrio piger</name>
    <dbReference type="NCBI Taxonomy" id="901"/>
    <lineage>
        <taxon>Bacteria</taxon>
        <taxon>Pseudomonadati</taxon>
        <taxon>Thermodesulfobacteriota</taxon>
        <taxon>Desulfovibrionia</taxon>
        <taxon>Desulfovibrionales</taxon>
        <taxon>Desulfovibrionaceae</taxon>
        <taxon>Desulfovibrio</taxon>
    </lineage>
</organism>
<reference evidence="3 4" key="1">
    <citation type="submission" date="2020-04" db="EMBL/GenBank/DDBJ databases">
        <authorList>
            <person name="Hitch T.C.A."/>
            <person name="Wylensek D."/>
            <person name="Clavel T."/>
        </authorList>
    </citation>
    <scope>NUCLEOTIDE SEQUENCE [LARGE SCALE GENOMIC DNA]</scope>
    <source>
        <strain evidence="3 4">PG-251-APC-1</strain>
    </source>
</reference>
<keyword evidence="2" id="KW-1133">Transmembrane helix</keyword>
<protein>
    <submittedName>
        <fullName evidence="3">Uncharacterized protein</fullName>
    </submittedName>
</protein>
<dbReference type="AlphaFoldDB" id="A0A848CDW4"/>
<feature type="region of interest" description="Disordered" evidence="1">
    <location>
        <begin position="1"/>
        <end position="35"/>
    </location>
</feature>
<sequence length="119" mass="13158">MNGKAWLGRLLPRKAPGPAKATRKASRRPSSPLRELEREQAALRARLDALGTALDAASVALPEQERTALRQVRDEARAVCGRARGRLAAFRKTCWLVVLIQLCLLAAMLASFHFFLPEL</sequence>
<evidence type="ECO:0000256" key="2">
    <source>
        <dbReference type="SAM" id="Phobius"/>
    </source>
</evidence>
<dbReference type="RefSeq" id="WP_168936101.1">
    <property type="nucleotide sequence ID" value="NZ_CAMDEI010000126.1"/>
</dbReference>
<comment type="caution">
    <text evidence="3">The sequence shown here is derived from an EMBL/GenBank/DDBJ whole genome shotgun (WGS) entry which is preliminary data.</text>
</comment>
<evidence type="ECO:0000256" key="1">
    <source>
        <dbReference type="SAM" id="MobiDB-lite"/>
    </source>
</evidence>
<feature type="transmembrane region" description="Helical" evidence="2">
    <location>
        <begin position="94"/>
        <end position="116"/>
    </location>
</feature>